<reference evidence="2 3" key="1">
    <citation type="journal article" date="2024" name="Nat. Commun.">
        <title>Phylogenomics reveals the evolutionary origins of lichenization in chlorophyte algae.</title>
        <authorList>
            <person name="Puginier C."/>
            <person name="Libourel C."/>
            <person name="Otte J."/>
            <person name="Skaloud P."/>
            <person name="Haon M."/>
            <person name="Grisel S."/>
            <person name="Petersen M."/>
            <person name="Berrin J.G."/>
            <person name="Delaux P.M."/>
            <person name="Dal Grande F."/>
            <person name="Keller J."/>
        </authorList>
    </citation>
    <scope>NUCLEOTIDE SEQUENCE [LARGE SCALE GENOMIC DNA]</scope>
    <source>
        <strain evidence="2 3">SAG 2523</strain>
    </source>
</reference>
<evidence type="ECO:0000313" key="3">
    <source>
        <dbReference type="Proteomes" id="UP001485043"/>
    </source>
</evidence>
<dbReference type="AlphaFoldDB" id="A0AAW1SIS0"/>
<proteinExistence type="predicted"/>
<dbReference type="Proteomes" id="UP001485043">
    <property type="component" value="Unassembled WGS sequence"/>
</dbReference>
<dbReference type="Pfam" id="PF00583">
    <property type="entry name" value="Acetyltransf_1"/>
    <property type="match status" value="1"/>
</dbReference>
<dbReference type="InterPro" id="IPR016181">
    <property type="entry name" value="Acyl_CoA_acyltransferase"/>
</dbReference>
<evidence type="ECO:0000259" key="1">
    <source>
        <dbReference type="PROSITE" id="PS51186"/>
    </source>
</evidence>
<dbReference type="GO" id="GO:0016747">
    <property type="term" value="F:acyltransferase activity, transferring groups other than amino-acyl groups"/>
    <property type="evidence" value="ECO:0007669"/>
    <property type="project" value="InterPro"/>
</dbReference>
<name>A0AAW1SIS0_9CHLO</name>
<dbReference type="InterPro" id="IPR000182">
    <property type="entry name" value="GNAT_dom"/>
</dbReference>
<feature type="domain" description="N-acetyltransferase" evidence="1">
    <location>
        <begin position="1"/>
        <end position="157"/>
    </location>
</feature>
<dbReference type="PANTHER" id="PTHR42791:SF1">
    <property type="entry name" value="N-ACETYLTRANSFERASE DOMAIN-CONTAINING PROTEIN"/>
    <property type="match status" value="1"/>
</dbReference>
<protein>
    <recommendedName>
        <fullName evidence="1">N-acetyltransferase domain-containing protein</fullName>
    </recommendedName>
</protein>
<dbReference type="InterPro" id="IPR052523">
    <property type="entry name" value="Trichothecene_AcTrans"/>
</dbReference>
<dbReference type="PANTHER" id="PTHR42791">
    <property type="entry name" value="GNAT FAMILY ACETYLTRANSFERASE"/>
    <property type="match status" value="1"/>
</dbReference>
<gene>
    <name evidence="2" type="ORF">WJX84_009474</name>
</gene>
<keyword evidence="3" id="KW-1185">Reference proteome</keyword>
<dbReference type="CDD" id="cd04301">
    <property type="entry name" value="NAT_SF"/>
    <property type="match status" value="1"/>
</dbReference>
<comment type="caution">
    <text evidence="2">The sequence shown here is derived from an EMBL/GenBank/DDBJ whole genome shotgun (WGS) entry which is preliminary data.</text>
</comment>
<accession>A0AAW1SIS0</accession>
<dbReference type="PROSITE" id="PS51186">
    <property type="entry name" value="GNAT"/>
    <property type="match status" value="1"/>
</dbReference>
<dbReference type="EMBL" id="JALJOV010001620">
    <property type="protein sequence ID" value="KAK9845556.1"/>
    <property type="molecule type" value="Genomic_DNA"/>
</dbReference>
<dbReference type="Gene3D" id="3.40.630.30">
    <property type="match status" value="1"/>
</dbReference>
<organism evidence="2 3">
    <name type="scientific">Apatococcus fuscideae</name>
    <dbReference type="NCBI Taxonomy" id="2026836"/>
    <lineage>
        <taxon>Eukaryota</taxon>
        <taxon>Viridiplantae</taxon>
        <taxon>Chlorophyta</taxon>
        <taxon>core chlorophytes</taxon>
        <taxon>Trebouxiophyceae</taxon>
        <taxon>Chlorellales</taxon>
        <taxon>Chlorellaceae</taxon>
        <taxon>Apatococcus</taxon>
    </lineage>
</organism>
<dbReference type="SUPFAM" id="SSF55729">
    <property type="entry name" value="Acyl-CoA N-acyltransferases (Nat)"/>
    <property type="match status" value="1"/>
</dbReference>
<sequence length="161" mass="18448">MRFRKDDKASCSASLDIMCKAFVDDPILGKGRVGAFSFLTNGGGKILFRILPFRLWPFFATLGTRMDEHRDAFAKEHGEYYYLHFIAVVPEAQGKGVFRQLMEPVLKKADAEGKWCYLEASSQKSMAAYAHYGFQYREEWRVRSDASPFYSMQRPPSSTMS</sequence>
<evidence type="ECO:0000313" key="2">
    <source>
        <dbReference type="EMBL" id="KAK9845556.1"/>
    </source>
</evidence>